<feature type="compositionally biased region" description="Basic and acidic residues" evidence="3">
    <location>
        <begin position="225"/>
        <end position="236"/>
    </location>
</feature>
<feature type="compositionally biased region" description="Polar residues" evidence="3">
    <location>
        <begin position="1371"/>
        <end position="1380"/>
    </location>
</feature>
<feature type="region of interest" description="Disordered" evidence="3">
    <location>
        <begin position="496"/>
        <end position="518"/>
    </location>
</feature>
<organism evidence="6 7">
    <name type="scientific">Microthlaspi erraticum</name>
    <dbReference type="NCBI Taxonomy" id="1685480"/>
    <lineage>
        <taxon>Eukaryota</taxon>
        <taxon>Viridiplantae</taxon>
        <taxon>Streptophyta</taxon>
        <taxon>Embryophyta</taxon>
        <taxon>Tracheophyta</taxon>
        <taxon>Spermatophyta</taxon>
        <taxon>Magnoliopsida</taxon>
        <taxon>eudicotyledons</taxon>
        <taxon>Gunneridae</taxon>
        <taxon>Pentapetalae</taxon>
        <taxon>rosids</taxon>
        <taxon>malvids</taxon>
        <taxon>Brassicales</taxon>
        <taxon>Brassicaceae</taxon>
        <taxon>Coluteocarpeae</taxon>
        <taxon>Microthlaspi</taxon>
    </lineage>
</organism>
<evidence type="ECO:0000259" key="4">
    <source>
        <dbReference type="PROSITE" id="PS51293"/>
    </source>
</evidence>
<sequence length="1710" mass="188093">MCREPAPLSLYSFCLHRWNLPSLSSDCSSPSSQYLWKTGLIDSASPPFRPPPFLSRFGHGRTLEWVQGYSYAIVLDNLMPQDHASWDRKELVRQRKHERPEPSFDSAFRWRDSPSTPSSHHGPRDFSRWGSGDFRRPSCHGKQGGRHQFVEETSHGYTPSRSSARMFENDYYRPSASRGDWRYTRNCRDDRVSFSQKDWKCNTWEMSNGSSRGFERPVGIRNGRRSVDDRPPHTSDIHTNVVNSWDPANSTHQPDIELCNPVRTLKFRNEQRFSDQRLSVPSDPHSDCPSLFERPSSENNYGNKSCSPAKQCNDLMYGRRVANDNSLDPPILNAEVEGTWEQPHLKDPQDNRLHGISDLDGARKNGKESPLGAMGKLPVWTGSGSFASQSSGFSHSSSLKSAGAVESSDRKNEVLPKVVAVTQSSSGDATACATTTQLPEETNSRKKQRLGWGEGLAKYEKKKVDVYTNEDGSPMLENGTDELHSLTKNMADKSPTAATVPDYGSPTTPSSVACSSSPGFADKSSAKAAVAASDVSNMCRSPSPVSSVPLERFPINIEELDNISIERFGCLLNELLGTDDFGTGDSSSVHLTSMNRLLAWKGDILKAVEMTESEIDLLENKHRTLKLEGGRHCRVVGPSSYPFEGDENVPKEQEACCNLGPNGAASSVAETLVRDPVHQAVLAKVPDEISEDSPGEFKSIAQSFATVEGDVDMLPMPSMKAAASSKEINTSAFANQEIIELSSADYIMASNEDLLCAKLLSSNKKCASESSEVFKELLPRDFSLLEDSRFPSLSQGQFDSQVKGKVAERIELLRAREKILLLQFKAFQLAWKKDLRQLALTKYQSKSNRKTELYPNAKNSGHLKLPQPVRLRLSSSASRRDSVAPTAELLSYMEKLLPDTHLKPFRDILRMPAMILDEKERVMSRFISSNGLIEDPCDVEKEKTMINPWTSEEKETFLNMLAMHGKNFKKIASYLTQKTTADCIEYYYKNHKSDCFRKIKKQRAYGKEGKHTYMLASQKKWKRELGAASLDILGAVSIIAANAGKVASTRQISSKRITLRGCSSSNSLQHDGNNSEGCSYSFDFPRKRTVREDVLAVGPLSSEQLNSCLGTSMNSRARCMDQLKFDPVVKKPRISHTTHNENSNEEDDSCSEESCGETGQLHWTDDERSAFIQGFSLYGKNFASISNFVKTRSPDQCRVFFSKVRKCLGLECIQSGSGNVSTSASVDNANEAGGSDLEDPCAMESNSGICNNGESVKMGLNSPTSPFNMSQEVANHSGSANVEAGVSRSEQETGLTYLRLKDGINLVNNAYINGALPGLVSEPGRDLVDNNTVESQCQAAEKSKSNCLLSMEIDEESSRKDSGGQGAALPKQSSKNQDGVMQAANRNRNTGIEAEAAPSGFRYPECLHHVPIAVAEENLVGVSIPQGNPNCHTESESPNSLVGQVVQTNNLGWQFSKVNLDLGGRLQGLGHVKVEQNGHPNATYSESCQIPQRPFTQDLSRISRSKSDLIVKTLRTGESFSLSKCTTSAAKPLIVFQKDGRSGHIRSHSFTLPDTERLDKNGDVKLFGTVLTADENGGIQRHDPSGSVESSSTMSRDHDTRHQYINQQHLQNVPITSYGYWDGSRIQTGLTSLPESAKLLASCPDAFTTHLKQQVLSSTEVQLDATGGILSFGKHMEDRAEASSGKEEGNIGGVDGVAEAATLIKSFLGS</sequence>
<feature type="region of interest" description="Disordered" evidence="3">
    <location>
        <begin position="1354"/>
        <end position="1380"/>
    </location>
</feature>
<proteinExistence type="predicted"/>
<dbReference type="EMBL" id="CACVBM020000444">
    <property type="protein sequence ID" value="CAA7019228.1"/>
    <property type="molecule type" value="Genomic_DNA"/>
</dbReference>
<dbReference type="InterPro" id="IPR001005">
    <property type="entry name" value="SANT/Myb"/>
</dbReference>
<evidence type="ECO:0000313" key="6">
    <source>
        <dbReference type="EMBL" id="CAA7019228.1"/>
    </source>
</evidence>
<reference evidence="6" key="1">
    <citation type="submission" date="2020-01" db="EMBL/GenBank/DDBJ databases">
        <authorList>
            <person name="Mishra B."/>
        </authorList>
    </citation>
    <scope>NUCLEOTIDE SEQUENCE [LARGE SCALE GENOMIC DNA]</scope>
</reference>
<dbReference type="PROSITE" id="PS51293">
    <property type="entry name" value="SANT"/>
    <property type="match status" value="2"/>
</dbReference>
<evidence type="ECO:0000313" key="7">
    <source>
        <dbReference type="Proteomes" id="UP000467841"/>
    </source>
</evidence>
<dbReference type="OrthoDB" id="10258692at2759"/>
<dbReference type="InterPro" id="IPR009057">
    <property type="entry name" value="Homeodomain-like_sf"/>
</dbReference>
<feature type="region of interest" description="Disordered" evidence="3">
    <location>
        <begin position="273"/>
        <end position="306"/>
    </location>
</feature>
<gene>
    <name evidence="6" type="ORF">MERR_LOCUS6463</name>
</gene>
<protein>
    <recommendedName>
        <fullName evidence="8">SANT domain-containing protein</fullName>
    </recommendedName>
</protein>
<dbReference type="InterPro" id="IPR017930">
    <property type="entry name" value="Myb_dom"/>
</dbReference>
<feature type="compositionally biased region" description="Polar residues" evidence="3">
    <location>
        <begin position="430"/>
        <end position="441"/>
    </location>
</feature>
<dbReference type="Gene3D" id="1.20.58.1880">
    <property type="match status" value="1"/>
</dbReference>
<dbReference type="PROSITE" id="PS51294">
    <property type="entry name" value="HTH_MYB"/>
    <property type="match status" value="1"/>
</dbReference>
<evidence type="ECO:0000256" key="3">
    <source>
        <dbReference type="SAM" id="MobiDB-lite"/>
    </source>
</evidence>
<dbReference type="PANTHER" id="PTHR47340">
    <property type="entry name" value="DUPLICATED HOMEODOMAIN-LIKE SUPERFAMILY PROTEIN"/>
    <property type="match status" value="1"/>
</dbReference>
<dbReference type="Proteomes" id="UP000467841">
    <property type="component" value="Unassembled WGS sequence"/>
</dbReference>
<evidence type="ECO:0000256" key="1">
    <source>
        <dbReference type="ARBA" id="ARBA00004123"/>
    </source>
</evidence>
<feature type="region of interest" description="Disordered" evidence="3">
    <location>
        <begin position="1575"/>
        <end position="1598"/>
    </location>
</feature>
<feature type="region of interest" description="Disordered" evidence="3">
    <location>
        <begin position="90"/>
        <end position="162"/>
    </location>
</feature>
<feature type="region of interest" description="Disordered" evidence="3">
    <location>
        <begin position="215"/>
        <end position="238"/>
    </location>
</feature>
<comment type="subcellular location">
    <subcellularLocation>
        <location evidence="1">Nucleus</location>
    </subcellularLocation>
</comment>
<dbReference type="SUPFAM" id="SSF46689">
    <property type="entry name" value="Homeodomain-like"/>
    <property type="match status" value="2"/>
</dbReference>
<feature type="region of interest" description="Disordered" evidence="3">
    <location>
        <begin position="1130"/>
        <end position="1154"/>
    </location>
</feature>
<keyword evidence="7" id="KW-1185">Reference proteome</keyword>
<feature type="region of interest" description="Disordered" evidence="3">
    <location>
        <begin position="430"/>
        <end position="449"/>
    </location>
</feature>
<name>A0A6D2I1X8_9BRAS</name>
<dbReference type="SMART" id="SM00717">
    <property type="entry name" value="SANT"/>
    <property type="match status" value="2"/>
</dbReference>
<feature type="domain" description="SANT" evidence="4">
    <location>
        <begin position="1163"/>
        <end position="1201"/>
    </location>
</feature>
<dbReference type="Gene3D" id="1.10.10.60">
    <property type="entry name" value="Homeodomain-like"/>
    <property type="match status" value="1"/>
</dbReference>
<comment type="caution">
    <text evidence="6">The sequence shown here is derived from an EMBL/GenBank/DDBJ whole genome shotgun (WGS) entry which is preliminary data.</text>
</comment>
<dbReference type="PANTHER" id="PTHR47340:SF1">
    <property type="entry name" value="DUPLICATED HOMEODOMAIN-LIKE SUPERFAMILY PROTEIN"/>
    <property type="match status" value="1"/>
</dbReference>
<feature type="domain" description="HTH myb-type" evidence="5">
    <location>
        <begin position="1163"/>
        <end position="1209"/>
    </location>
</feature>
<feature type="domain" description="SANT" evidence="4">
    <location>
        <begin position="944"/>
        <end position="995"/>
    </location>
</feature>
<dbReference type="Pfam" id="PF00249">
    <property type="entry name" value="Myb_DNA-binding"/>
    <property type="match status" value="2"/>
</dbReference>
<keyword evidence="2" id="KW-0539">Nucleus</keyword>
<feature type="compositionally biased region" description="Polar residues" evidence="3">
    <location>
        <begin position="505"/>
        <end position="518"/>
    </location>
</feature>
<dbReference type="CDD" id="cd00167">
    <property type="entry name" value="SANT"/>
    <property type="match status" value="2"/>
</dbReference>
<feature type="compositionally biased region" description="Basic and acidic residues" evidence="3">
    <location>
        <begin position="90"/>
        <end position="112"/>
    </location>
</feature>
<dbReference type="InterPro" id="IPR017884">
    <property type="entry name" value="SANT_dom"/>
</dbReference>
<evidence type="ECO:0008006" key="8">
    <source>
        <dbReference type="Google" id="ProtNLM"/>
    </source>
</evidence>
<evidence type="ECO:0000256" key="2">
    <source>
        <dbReference type="ARBA" id="ARBA00023242"/>
    </source>
</evidence>
<feature type="compositionally biased region" description="Polar residues" evidence="3">
    <location>
        <begin position="297"/>
        <end position="306"/>
    </location>
</feature>
<feature type="compositionally biased region" description="Acidic residues" evidence="3">
    <location>
        <begin position="1143"/>
        <end position="1154"/>
    </location>
</feature>
<evidence type="ECO:0000259" key="5">
    <source>
        <dbReference type="PROSITE" id="PS51294"/>
    </source>
</evidence>
<accession>A0A6D2I1X8</accession>
<dbReference type="GO" id="GO:0005634">
    <property type="term" value="C:nucleus"/>
    <property type="evidence" value="ECO:0007669"/>
    <property type="project" value="UniProtKB-SubCell"/>
</dbReference>